<dbReference type="InterPro" id="IPR006094">
    <property type="entry name" value="Oxid_FAD_bind_N"/>
</dbReference>
<dbReference type="InterPro" id="IPR036318">
    <property type="entry name" value="FAD-bd_PCMH-like_sf"/>
</dbReference>
<organism evidence="7 8">
    <name type="scientific">Nocardioides silvaticus</name>
    <dbReference type="NCBI Taxonomy" id="2201891"/>
    <lineage>
        <taxon>Bacteria</taxon>
        <taxon>Bacillati</taxon>
        <taxon>Actinomycetota</taxon>
        <taxon>Actinomycetes</taxon>
        <taxon>Propionibacteriales</taxon>
        <taxon>Nocardioidaceae</taxon>
        <taxon>Nocardioides</taxon>
    </lineage>
</organism>
<feature type="domain" description="FAD-binding PCMH-type" evidence="6">
    <location>
        <begin position="46"/>
        <end position="218"/>
    </location>
</feature>
<evidence type="ECO:0000259" key="6">
    <source>
        <dbReference type="PROSITE" id="PS51387"/>
    </source>
</evidence>
<keyword evidence="3" id="KW-0285">Flavoprotein</keyword>
<comment type="cofactor">
    <cofactor evidence="1">
        <name>FAD</name>
        <dbReference type="ChEBI" id="CHEBI:57692"/>
    </cofactor>
</comment>
<evidence type="ECO:0000256" key="1">
    <source>
        <dbReference type="ARBA" id="ARBA00001974"/>
    </source>
</evidence>
<dbReference type="InterPro" id="IPR016167">
    <property type="entry name" value="FAD-bd_PCMH_sub1"/>
</dbReference>
<dbReference type="Pfam" id="PF01565">
    <property type="entry name" value="FAD_binding_4"/>
    <property type="match status" value="1"/>
</dbReference>
<proteinExistence type="inferred from homology"/>
<dbReference type="Gene3D" id="3.30.43.10">
    <property type="entry name" value="Uridine Diphospho-n-acetylenolpyruvylglucosamine Reductase, domain 2"/>
    <property type="match status" value="1"/>
</dbReference>
<dbReference type="PANTHER" id="PTHR42973">
    <property type="entry name" value="BINDING OXIDOREDUCTASE, PUTATIVE (AFU_ORTHOLOGUE AFUA_1G17690)-RELATED"/>
    <property type="match status" value="1"/>
</dbReference>
<evidence type="ECO:0000313" key="7">
    <source>
        <dbReference type="EMBL" id="PWN04163.1"/>
    </source>
</evidence>
<protein>
    <submittedName>
        <fullName evidence="7">FAD-linked oxidase</fullName>
    </submittedName>
</protein>
<gene>
    <name evidence="7" type="ORF">DJ010_00415</name>
</gene>
<evidence type="ECO:0000256" key="2">
    <source>
        <dbReference type="ARBA" id="ARBA00005466"/>
    </source>
</evidence>
<dbReference type="InterPro" id="IPR016169">
    <property type="entry name" value="FAD-bd_PCMH_sub2"/>
</dbReference>
<keyword evidence="4" id="KW-0274">FAD</keyword>
<accession>A0A316THW2</accession>
<reference evidence="7 8" key="1">
    <citation type="submission" date="2018-05" db="EMBL/GenBank/DDBJ databases">
        <title>Nocardioides silvaticus genome.</title>
        <authorList>
            <person name="Li C."/>
            <person name="Wang G."/>
        </authorList>
    </citation>
    <scope>NUCLEOTIDE SEQUENCE [LARGE SCALE GENOMIC DNA]</scope>
    <source>
        <strain evidence="7 8">CCTCC AB 2018079</strain>
    </source>
</reference>
<evidence type="ECO:0000256" key="4">
    <source>
        <dbReference type="ARBA" id="ARBA00022827"/>
    </source>
</evidence>
<comment type="caution">
    <text evidence="7">The sequence shown here is derived from an EMBL/GenBank/DDBJ whole genome shotgun (WGS) entry which is preliminary data.</text>
</comment>
<dbReference type="Proteomes" id="UP000245507">
    <property type="component" value="Unassembled WGS sequence"/>
</dbReference>
<dbReference type="InterPro" id="IPR016166">
    <property type="entry name" value="FAD-bd_PCMH"/>
</dbReference>
<dbReference type="RefSeq" id="WP_109691670.1">
    <property type="nucleotide sequence ID" value="NZ_QGDD01000001.1"/>
</dbReference>
<dbReference type="EMBL" id="QGDD01000001">
    <property type="protein sequence ID" value="PWN04163.1"/>
    <property type="molecule type" value="Genomic_DNA"/>
</dbReference>
<dbReference type="GO" id="GO:0071949">
    <property type="term" value="F:FAD binding"/>
    <property type="evidence" value="ECO:0007669"/>
    <property type="project" value="InterPro"/>
</dbReference>
<dbReference type="InterPro" id="IPR050416">
    <property type="entry name" value="FAD-linked_Oxidoreductase"/>
</dbReference>
<dbReference type="PROSITE" id="PS00862">
    <property type="entry name" value="OX2_COVAL_FAD"/>
    <property type="match status" value="1"/>
</dbReference>
<dbReference type="PROSITE" id="PS51387">
    <property type="entry name" value="FAD_PCMH"/>
    <property type="match status" value="1"/>
</dbReference>
<comment type="similarity">
    <text evidence="2">Belongs to the oxygen-dependent FAD-linked oxidoreductase family.</text>
</comment>
<evidence type="ECO:0000313" key="8">
    <source>
        <dbReference type="Proteomes" id="UP000245507"/>
    </source>
</evidence>
<sequence>MNSIDLDQTATSVRAATLDDLEATGALLRPGSEGYDAARAAWNLAVDLRPAAVAVPTSVEDVVAVVRAAAAAGLRVVTMSTGHGMGPLAEASLDDVVLVRLIALTGTTVDPETRTARVLGGTQWGEVVTAASAHGLTALHGSAPDVGVAGYVLGGGLSFFGRQHGIAANSVTAVEVVTADGSVVRATADEQPDLFWAVRGGGGGVGVVVALELALLPYADVFAGMLLWDRERAPEVVRAWTEWTRTAPESVTTSLRVMSFPPLPELPPFLSGRHVVVIDGAVLEDDDTAAAVLAPLRALEPEVDTFARIPSGQLLHVHMDPPAPVPAVSDHAVLGELDDDAVAAFLEQVGPGTTSGLMFAELRHLGGALARDAGAAGALRRFEGDYALYCIAVAPTPQAAVAGKAAAYQVVRAMARWSRVALLPTFTEARVDGSRFHDGEDWARLCEVRAALDPQGTFTTGVGG</sequence>
<name>A0A316THW2_9ACTN</name>
<dbReference type="SUPFAM" id="SSF56176">
    <property type="entry name" value="FAD-binding/transporter-associated domain-like"/>
    <property type="match status" value="1"/>
</dbReference>
<dbReference type="GO" id="GO:0016491">
    <property type="term" value="F:oxidoreductase activity"/>
    <property type="evidence" value="ECO:0007669"/>
    <property type="project" value="UniProtKB-KW"/>
</dbReference>
<dbReference type="OrthoDB" id="3682986at2"/>
<dbReference type="AlphaFoldDB" id="A0A316THW2"/>
<evidence type="ECO:0000256" key="5">
    <source>
        <dbReference type="ARBA" id="ARBA00023002"/>
    </source>
</evidence>
<dbReference type="Gene3D" id="3.30.465.10">
    <property type="match status" value="1"/>
</dbReference>
<dbReference type="PANTHER" id="PTHR42973:SF39">
    <property type="entry name" value="FAD-BINDING PCMH-TYPE DOMAIN-CONTAINING PROTEIN"/>
    <property type="match status" value="1"/>
</dbReference>
<keyword evidence="5" id="KW-0560">Oxidoreductase</keyword>
<dbReference type="Gene3D" id="3.40.462.20">
    <property type="match status" value="1"/>
</dbReference>
<keyword evidence="8" id="KW-1185">Reference proteome</keyword>
<dbReference type="InterPro" id="IPR006093">
    <property type="entry name" value="Oxy_OxRdtase_FAD_BS"/>
</dbReference>
<evidence type="ECO:0000256" key="3">
    <source>
        <dbReference type="ARBA" id="ARBA00022630"/>
    </source>
</evidence>